<feature type="transmembrane region" description="Helical" evidence="2">
    <location>
        <begin position="63"/>
        <end position="82"/>
    </location>
</feature>
<feature type="region of interest" description="Disordered" evidence="1">
    <location>
        <begin position="193"/>
        <end position="213"/>
    </location>
</feature>
<keyword evidence="2" id="KW-0812">Transmembrane</keyword>
<evidence type="ECO:0000256" key="1">
    <source>
        <dbReference type="SAM" id="MobiDB-lite"/>
    </source>
</evidence>
<comment type="caution">
    <text evidence="3">The sequence shown here is derived from an EMBL/GenBank/DDBJ whole genome shotgun (WGS) entry which is preliminary data.</text>
</comment>
<accession>A0A3N2CS52</accession>
<feature type="transmembrane region" description="Helical" evidence="2">
    <location>
        <begin position="176"/>
        <end position="193"/>
    </location>
</feature>
<sequence>MLVGVERRLAWGAALWLLRPAYVALELVVAAATTGDYRLTRDTVSDLGALTCDPRFCSPWHDLMNATFVGTGLLLGAGAVLLAPRLGRVVTVLLVVAGTSSAAVGLAPVDQHPGLHFLAAAPLFVAQPLALCLLGVRLRREHPRIAGAVLATGVVTAVAALGFVLGAPGAGVLERVALWPVIFALAAVGSRGARASTGPARPGPAGVRGTMGS</sequence>
<feature type="compositionally biased region" description="Low complexity" evidence="1">
    <location>
        <begin position="198"/>
        <end position="213"/>
    </location>
</feature>
<keyword evidence="4" id="KW-1185">Reference proteome</keyword>
<protein>
    <submittedName>
        <fullName evidence="3">Putative membrane protein</fullName>
    </submittedName>
</protein>
<keyword evidence="2" id="KW-1133">Transmembrane helix</keyword>
<dbReference type="EMBL" id="RKHO01000001">
    <property type="protein sequence ID" value="ROR90256.1"/>
    <property type="molecule type" value="Genomic_DNA"/>
</dbReference>
<evidence type="ECO:0000313" key="4">
    <source>
        <dbReference type="Proteomes" id="UP000281738"/>
    </source>
</evidence>
<organism evidence="3 4">
    <name type="scientific">Nocardioides aurantiacus</name>
    <dbReference type="NCBI Taxonomy" id="86796"/>
    <lineage>
        <taxon>Bacteria</taxon>
        <taxon>Bacillati</taxon>
        <taxon>Actinomycetota</taxon>
        <taxon>Actinomycetes</taxon>
        <taxon>Propionibacteriales</taxon>
        <taxon>Nocardioidaceae</taxon>
        <taxon>Nocardioides</taxon>
    </lineage>
</organism>
<dbReference type="OrthoDB" id="5191116at2"/>
<proteinExistence type="predicted"/>
<name>A0A3N2CS52_9ACTN</name>
<evidence type="ECO:0000256" key="2">
    <source>
        <dbReference type="SAM" id="Phobius"/>
    </source>
</evidence>
<dbReference type="Proteomes" id="UP000281738">
    <property type="component" value="Unassembled WGS sequence"/>
</dbReference>
<dbReference type="InterPro" id="IPR009339">
    <property type="entry name" value="DUF998"/>
</dbReference>
<feature type="transmembrane region" description="Helical" evidence="2">
    <location>
        <begin position="148"/>
        <end position="170"/>
    </location>
</feature>
<feature type="transmembrane region" description="Helical" evidence="2">
    <location>
        <begin position="115"/>
        <end position="136"/>
    </location>
</feature>
<evidence type="ECO:0000313" key="3">
    <source>
        <dbReference type="EMBL" id="ROR90256.1"/>
    </source>
</evidence>
<feature type="transmembrane region" description="Helical" evidence="2">
    <location>
        <begin position="89"/>
        <end position="109"/>
    </location>
</feature>
<keyword evidence="2" id="KW-0472">Membrane</keyword>
<dbReference type="AlphaFoldDB" id="A0A3N2CS52"/>
<dbReference type="Pfam" id="PF06197">
    <property type="entry name" value="DUF998"/>
    <property type="match status" value="1"/>
</dbReference>
<reference evidence="3 4" key="1">
    <citation type="submission" date="2018-11" db="EMBL/GenBank/DDBJ databases">
        <title>Sequencing the genomes of 1000 actinobacteria strains.</title>
        <authorList>
            <person name="Klenk H.-P."/>
        </authorList>
    </citation>
    <scope>NUCLEOTIDE SEQUENCE [LARGE SCALE GENOMIC DNA]</scope>
    <source>
        <strain evidence="3 4">DSM 12652</strain>
    </source>
</reference>
<gene>
    <name evidence="3" type="ORF">EDD33_1092</name>
</gene>